<organism evidence="1 2">
    <name type="scientific">Blomia tropicalis</name>
    <name type="common">Mite</name>
    <dbReference type="NCBI Taxonomy" id="40697"/>
    <lineage>
        <taxon>Eukaryota</taxon>
        <taxon>Metazoa</taxon>
        <taxon>Ecdysozoa</taxon>
        <taxon>Arthropoda</taxon>
        <taxon>Chelicerata</taxon>
        <taxon>Arachnida</taxon>
        <taxon>Acari</taxon>
        <taxon>Acariformes</taxon>
        <taxon>Sarcoptiformes</taxon>
        <taxon>Astigmata</taxon>
        <taxon>Glycyphagoidea</taxon>
        <taxon>Echimyopodidae</taxon>
        <taxon>Blomia</taxon>
    </lineage>
</organism>
<protein>
    <submittedName>
        <fullName evidence="1">Uncharacterized protein</fullName>
    </submittedName>
</protein>
<reference evidence="1" key="1">
    <citation type="submission" date="2022-12" db="EMBL/GenBank/DDBJ databases">
        <title>Genome assemblies of Blomia tropicalis.</title>
        <authorList>
            <person name="Cui Y."/>
        </authorList>
    </citation>
    <scope>NUCLEOTIDE SEQUENCE</scope>
    <source>
        <tissue evidence="1">Adult mites</tissue>
    </source>
</reference>
<evidence type="ECO:0000313" key="1">
    <source>
        <dbReference type="EMBL" id="KAJ6224651.1"/>
    </source>
</evidence>
<name>A0A9Q0RSU1_BLOTA</name>
<dbReference type="Proteomes" id="UP001142055">
    <property type="component" value="Chromosome 1"/>
</dbReference>
<keyword evidence="2" id="KW-1185">Reference proteome</keyword>
<accession>A0A9Q0RSU1</accession>
<dbReference type="EMBL" id="JAPWDV010000001">
    <property type="protein sequence ID" value="KAJ6224651.1"/>
    <property type="molecule type" value="Genomic_DNA"/>
</dbReference>
<proteinExistence type="predicted"/>
<evidence type="ECO:0000313" key="2">
    <source>
        <dbReference type="Proteomes" id="UP001142055"/>
    </source>
</evidence>
<gene>
    <name evidence="1" type="ORF">RDWZM_003196</name>
</gene>
<sequence length="50" mass="5662">MKKKKKKETKGEKWLKLRLIDPKGIENKSIDPLIADKCSTTYTTNGPTGK</sequence>
<comment type="caution">
    <text evidence="1">The sequence shown here is derived from an EMBL/GenBank/DDBJ whole genome shotgun (WGS) entry which is preliminary data.</text>
</comment>
<dbReference type="AlphaFoldDB" id="A0A9Q0RSU1"/>